<dbReference type="SMART" id="SM00768">
    <property type="entry name" value="X8"/>
    <property type="match status" value="1"/>
</dbReference>
<gene>
    <name evidence="15" type="ORF">LANO_0C09494G</name>
</gene>
<keyword evidence="11" id="KW-0808">Transferase</keyword>
<evidence type="ECO:0000256" key="6">
    <source>
        <dbReference type="ARBA" id="ARBA00023136"/>
    </source>
</evidence>
<keyword evidence="16" id="KW-1185">Reference proteome</keyword>
<dbReference type="GO" id="GO:0031505">
    <property type="term" value="P:fungal-type cell wall organization"/>
    <property type="evidence" value="ECO:0007669"/>
    <property type="project" value="TreeGrafter"/>
</dbReference>
<sequence>MLFNKITALSLGSLIANKVFAADLPAIDVKGNKFFFSNNGSQFYMKGIAYQEDSANVTSGESFNDPLADYSTCSRDIPYMQAVDTNTIRVYALNTSLDHTQCMQALNDAGIYVIADLSQPSESINRDSPSWTVELYERYTSVVDEFHNYTNILGFFAGNEVTNNKSNTDASAFVKAAIRDTKQYIKDKGYRDIPVGYSTNDDEDTRVAMADYFACGDDDVKADFYGINMYEWCGSSTFQASGYADRTKDFGNLSIPAFFSEYGCIESRPRKFEEVAALYGKNMTDVWSGGIVYMYFEEANNYGLVSIQNDKVSTLSDYSYYSVEINKVSPTSTNSASYSPSSTSLSCPATNSNWKAATSLPPTPNSALCDCMSQSLSCVVADDVSDDDYGDLFGIVCGMSSDLCDGITANGTAGSYGSYSFCNDKDKLSFVLNNYYQNNGKSKSDCDFSGSATLQSASTASACTSVLSQIGSAGTGSASGLSTFSNSGSSSASGSGSKSASGSSSSSSSSGSSDKKSAAVSNTQNSLGKVFMTALIAIGATAGVGFVIA</sequence>
<comment type="similarity">
    <text evidence="2 11">Belongs to the glycosyl hydrolase 72 family.</text>
</comment>
<evidence type="ECO:0000313" key="15">
    <source>
        <dbReference type="EMBL" id="SCU86889.1"/>
    </source>
</evidence>
<evidence type="ECO:0000256" key="7">
    <source>
        <dbReference type="ARBA" id="ARBA00023157"/>
    </source>
</evidence>
<evidence type="ECO:0000256" key="10">
    <source>
        <dbReference type="ARBA" id="ARBA00023316"/>
    </source>
</evidence>
<feature type="domain" description="X8" evidence="14">
    <location>
        <begin position="376"/>
        <end position="465"/>
    </location>
</feature>
<feature type="transmembrane region" description="Helical" evidence="13">
    <location>
        <begin position="530"/>
        <end position="548"/>
    </location>
</feature>
<evidence type="ECO:0000256" key="12">
    <source>
        <dbReference type="SAM" id="MobiDB-lite"/>
    </source>
</evidence>
<dbReference type="GO" id="GO:0071970">
    <property type="term" value="P:fungal-type cell wall (1-&gt;3)-beta-D-glucan biosynthetic process"/>
    <property type="evidence" value="ECO:0007669"/>
    <property type="project" value="TreeGrafter"/>
</dbReference>
<dbReference type="SUPFAM" id="SSF51445">
    <property type="entry name" value="(Trans)glycosidases"/>
    <property type="match status" value="1"/>
</dbReference>
<keyword evidence="4 11" id="KW-0336">GPI-anchor</keyword>
<keyword evidence="7" id="KW-1015">Disulfide bond</keyword>
<dbReference type="InterPro" id="IPR004886">
    <property type="entry name" value="Glucanosyltransferase"/>
</dbReference>
<dbReference type="GO" id="GO:0005886">
    <property type="term" value="C:plasma membrane"/>
    <property type="evidence" value="ECO:0007669"/>
    <property type="project" value="UniProtKB-SubCell"/>
</dbReference>
<evidence type="ECO:0000256" key="2">
    <source>
        <dbReference type="ARBA" id="ARBA00007528"/>
    </source>
</evidence>
<keyword evidence="13" id="KW-0812">Transmembrane</keyword>
<dbReference type="Pfam" id="PF07983">
    <property type="entry name" value="X8"/>
    <property type="match status" value="1"/>
</dbReference>
<keyword evidence="9 11" id="KW-0449">Lipoprotein</keyword>
<evidence type="ECO:0000313" key="16">
    <source>
        <dbReference type="Proteomes" id="UP000189911"/>
    </source>
</evidence>
<dbReference type="GO" id="GO:0042124">
    <property type="term" value="F:1,3-beta-glucanosyltransferase activity"/>
    <property type="evidence" value="ECO:0007669"/>
    <property type="project" value="TreeGrafter"/>
</dbReference>
<dbReference type="InterPro" id="IPR017853">
    <property type="entry name" value="GH"/>
</dbReference>
<dbReference type="Pfam" id="PF03198">
    <property type="entry name" value="Glyco_hydro_72"/>
    <property type="match status" value="1"/>
</dbReference>
<dbReference type="GO" id="GO:0098552">
    <property type="term" value="C:side of membrane"/>
    <property type="evidence" value="ECO:0007669"/>
    <property type="project" value="UniProtKB-KW"/>
</dbReference>
<dbReference type="FunFam" id="1.20.58.1040:FF:000005">
    <property type="entry name" value="1,3-beta-glucanosyltransferase"/>
    <property type="match status" value="1"/>
</dbReference>
<dbReference type="EC" id="2.4.1.-" evidence="11"/>
<accession>A0A1G4JA21</accession>
<dbReference type="GO" id="GO:0009277">
    <property type="term" value="C:fungal-type cell wall"/>
    <property type="evidence" value="ECO:0007669"/>
    <property type="project" value="UniProtKB-ARBA"/>
</dbReference>
<keyword evidence="6 11" id="KW-0472">Membrane</keyword>
<keyword evidence="5 11" id="KW-0732">Signal</keyword>
<dbReference type="PANTHER" id="PTHR31468:SF2">
    <property type="entry name" value="1,3-BETA-GLUCANOSYLTRANSFERASE GAS1"/>
    <property type="match status" value="1"/>
</dbReference>
<dbReference type="Proteomes" id="UP000189911">
    <property type="component" value="Chromosome C"/>
</dbReference>
<evidence type="ECO:0000256" key="3">
    <source>
        <dbReference type="ARBA" id="ARBA00022475"/>
    </source>
</evidence>
<evidence type="ECO:0000256" key="8">
    <source>
        <dbReference type="ARBA" id="ARBA00023180"/>
    </source>
</evidence>
<organism evidence="15 16">
    <name type="scientific">Lachancea nothofagi CBS 11611</name>
    <dbReference type="NCBI Taxonomy" id="1266666"/>
    <lineage>
        <taxon>Eukaryota</taxon>
        <taxon>Fungi</taxon>
        <taxon>Dikarya</taxon>
        <taxon>Ascomycota</taxon>
        <taxon>Saccharomycotina</taxon>
        <taxon>Saccharomycetes</taxon>
        <taxon>Saccharomycetales</taxon>
        <taxon>Saccharomycetaceae</taxon>
        <taxon>Lachancea</taxon>
    </lineage>
</organism>
<feature type="compositionally biased region" description="Low complexity" evidence="12">
    <location>
        <begin position="489"/>
        <end position="512"/>
    </location>
</feature>
<feature type="chain" id="PRO_5009028895" description="1,3-beta-glucanosyltransferase" evidence="11">
    <location>
        <begin position="22"/>
        <end position="549"/>
    </location>
</feature>
<evidence type="ECO:0000256" key="13">
    <source>
        <dbReference type="SAM" id="Phobius"/>
    </source>
</evidence>
<evidence type="ECO:0000256" key="9">
    <source>
        <dbReference type="ARBA" id="ARBA00023288"/>
    </source>
</evidence>
<comment type="subcellular location">
    <subcellularLocation>
        <location evidence="1 11">Cell membrane</location>
        <topology evidence="1 11">Lipid-anchor</topology>
        <topology evidence="1 11">GPI-anchor</topology>
    </subcellularLocation>
</comment>
<feature type="signal peptide" evidence="11">
    <location>
        <begin position="1"/>
        <end position="21"/>
    </location>
</feature>
<keyword evidence="3" id="KW-1003">Cell membrane</keyword>
<evidence type="ECO:0000256" key="5">
    <source>
        <dbReference type="ARBA" id="ARBA00022729"/>
    </source>
</evidence>
<dbReference type="InterPro" id="IPR012946">
    <property type="entry name" value="X8"/>
</dbReference>
<reference evidence="16" key="1">
    <citation type="submission" date="2016-03" db="EMBL/GenBank/DDBJ databases">
        <authorList>
            <person name="Devillers Hugo."/>
        </authorList>
    </citation>
    <scope>NUCLEOTIDE SEQUENCE [LARGE SCALE GENOMIC DNA]</scope>
</reference>
<dbReference type="Gene3D" id="3.20.20.80">
    <property type="entry name" value="Glycosidases"/>
    <property type="match status" value="1"/>
</dbReference>
<comment type="function">
    <text evidence="11">Splits internally a 1,3-beta-glucan molecule and transfers the newly generated reducing end (the donor) to the non-reducing end of another 1,3-beta-glucan molecule (the acceptor) forming a 1,3-beta linkage, resulting in the elongation of 1,3-beta-glucan chains in the cell wall.</text>
</comment>
<dbReference type="EMBL" id="LT598446">
    <property type="protein sequence ID" value="SCU86889.1"/>
    <property type="molecule type" value="Genomic_DNA"/>
</dbReference>
<name>A0A1G4JA21_9SACH</name>
<evidence type="ECO:0000256" key="1">
    <source>
        <dbReference type="ARBA" id="ARBA00004609"/>
    </source>
</evidence>
<dbReference type="OrthoDB" id="421038at2759"/>
<evidence type="ECO:0000259" key="14">
    <source>
        <dbReference type="SMART" id="SM00768"/>
    </source>
</evidence>
<dbReference type="PANTHER" id="PTHR31468">
    <property type="entry name" value="1,3-BETA-GLUCANOSYLTRANSFERASE GAS1"/>
    <property type="match status" value="1"/>
</dbReference>
<evidence type="ECO:0000256" key="4">
    <source>
        <dbReference type="ARBA" id="ARBA00022622"/>
    </source>
</evidence>
<feature type="region of interest" description="Disordered" evidence="12">
    <location>
        <begin position="489"/>
        <end position="518"/>
    </location>
</feature>
<dbReference type="Gene3D" id="1.20.58.1040">
    <property type="match status" value="1"/>
</dbReference>
<proteinExistence type="inferred from homology"/>
<keyword evidence="8" id="KW-0325">Glycoprotein</keyword>
<keyword evidence="10" id="KW-0961">Cell wall biogenesis/degradation</keyword>
<dbReference type="FunFam" id="3.20.20.80:FF:000038">
    <property type="entry name" value="1,3-beta-glucanosyltransferase"/>
    <property type="match status" value="1"/>
</dbReference>
<protein>
    <recommendedName>
        <fullName evidence="11">1,3-beta-glucanosyltransferase</fullName>
        <ecNumber evidence="11">2.4.1.-</ecNumber>
    </recommendedName>
</protein>
<dbReference type="AlphaFoldDB" id="A0A1G4JA21"/>
<keyword evidence="13" id="KW-1133">Transmembrane helix</keyword>
<evidence type="ECO:0000256" key="11">
    <source>
        <dbReference type="RuleBase" id="RU361209"/>
    </source>
</evidence>
<dbReference type="GO" id="GO:0031982">
    <property type="term" value="C:vesicle"/>
    <property type="evidence" value="ECO:0007669"/>
    <property type="project" value="UniProtKB-ARBA"/>
</dbReference>